<evidence type="ECO:0000313" key="4">
    <source>
        <dbReference type="EMBL" id="KAJ9617078.1"/>
    </source>
</evidence>
<dbReference type="AlphaFoldDB" id="A0AA39CRB7"/>
<accession>A0AA39CRB7</accession>
<dbReference type="GO" id="GO:0016651">
    <property type="term" value="F:oxidoreductase activity, acting on NAD(P)H"/>
    <property type="evidence" value="ECO:0007669"/>
    <property type="project" value="InterPro"/>
</dbReference>
<comment type="caution">
    <text evidence="4">The sequence shown here is derived from an EMBL/GenBank/DDBJ whole genome shotgun (WGS) entry which is preliminary data.</text>
</comment>
<dbReference type="InterPro" id="IPR011032">
    <property type="entry name" value="GroES-like_sf"/>
</dbReference>
<dbReference type="InterPro" id="IPR013154">
    <property type="entry name" value="ADH-like_N"/>
</dbReference>
<keyword evidence="2" id="KW-0560">Oxidoreductase</keyword>
<evidence type="ECO:0000256" key="2">
    <source>
        <dbReference type="ARBA" id="ARBA00023002"/>
    </source>
</evidence>
<gene>
    <name evidence="4" type="ORF">H2200_000799</name>
</gene>
<protein>
    <recommendedName>
        <fullName evidence="3">Enoyl reductase (ER) domain-containing protein</fullName>
    </recommendedName>
</protein>
<evidence type="ECO:0000259" key="3">
    <source>
        <dbReference type="SMART" id="SM00829"/>
    </source>
</evidence>
<dbReference type="SUPFAM" id="SSF51735">
    <property type="entry name" value="NAD(P)-binding Rossmann-fold domains"/>
    <property type="match status" value="1"/>
</dbReference>
<proteinExistence type="inferred from homology"/>
<dbReference type="CDD" id="cd08249">
    <property type="entry name" value="enoyl_reductase_like"/>
    <property type="match status" value="1"/>
</dbReference>
<dbReference type="EMBL" id="JAPDRK010000001">
    <property type="protein sequence ID" value="KAJ9617078.1"/>
    <property type="molecule type" value="Genomic_DNA"/>
</dbReference>
<dbReference type="Proteomes" id="UP001172673">
    <property type="component" value="Unassembled WGS sequence"/>
</dbReference>
<evidence type="ECO:0000256" key="1">
    <source>
        <dbReference type="ARBA" id="ARBA00008072"/>
    </source>
</evidence>
<dbReference type="SMART" id="SM00829">
    <property type="entry name" value="PKS_ER"/>
    <property type="match status" value="1"/>
</dbReference>
<name>A0AA39CRB7_9EURO</name>
<reference evidence="4" key="1">
    <citation type="submission" date="2022-10" db="EMBL/GenBank/DDBJ databases">
        <title>Culturing micro-colonial fungi from biological soil crusts in the Mojave desert and describing Neophaeococcomyces mojavensis, and introducing the new genera and species Taxawa tesnikishii.</title>
        <authorList>
            <person name="Kurbessoian T."/>
            <person name="Stajich J.E."/>
        </authorList>
    </citation>
    <scope>NUCLEOTIDE SEQUENCE</scope>
    <source>
        <strain evidence="4">TK_41</strain>
    </source>
</reference>
<organism evidence="4 5">
    <name type="scientific">Cladophialophora chaetospira</name>
    <dbReference type="NCBI Taxonomy" id="386627"/>
    <lineage>
        <taxon>Eukaryota</taxon>
        <taxon>Fungi</taxon>
        <taxon>Dikarya</taxon>
        <taxon>Ascomycota</taxon>
        <taxon>Pezizomycotina</taxon>
        <taxon>Eurotiomycetes</taxon>
        <taxon>Chaetothyriomycetidae</taxon>
        <taxon>Chaetothyriales</taxon>
        <taxon>Herpotrichiellaceae</taxon>
        <taxon>Cladophialophora</taxon>
    </lineage>
</organism>
<dbReference type="SUPFAM" id="SSF50129">
    <property type="entry name" value="GroES-like"/>
    <property type="match status" value="1"/>
</dbReference>
<dbReference type="PANTHER" id="PTHR45348">
    <property type="entry name" value="HYPOTHETICAL OXIDOREDUCTASE (EUROFUNG)"/>
    <property type="match status" value="1"/>
</dbReference>
<dbReference type="InterPro" id="IPR036291">
    <property type="entry name" value="NAD(P)-bd_dom_sf"/>
</dbReference>
<evidence type="ECO:0000313" key="5">
    <source>
        <dbReference type="Proteomes" id="UP001172673"/>
    </source>
</evidence>
<comment type="similarity">
    <text evidence="1">Belongs to the zinc-containing alcohol dehydrogenase family.</text>
</comment>
<dbReference type="Gene3D" id="3.90.180.10">
    <property type="entry name" value="Medium-chain alcohol dehydrogenases, catalytic domain"/>
    <property type="match status" value="1"/>
</dbReference>
<dbReference type="Pfam" id="PF08240">
    <property type="entry name" value="ADH_N"/>
    <property type="match status" value="1"/>
</dbReference>
<dbReference type="PANTHER" id="PTHR45348:SF3">
    <property type="entry name" value="ENOYL REDUCTASE (ER) DOMAIN-CONTAINING PROTEIN"/>
    <property type="match status" value="1"/>
</dbReference>
<feature type="domain" description="Enoyl reductase (ER)" evidence="3">
    <location>
        <begin position="13"/>
        <end position="358"/>
    </location>
</feature>
<sequence length="365" mass="39821">MATHSAVVTVGPGLPLEIIHLPAPTPRDNEICVRPLWAAATPLDLHQADGGLLVQPPQVLGDGIVGTVIELGPTATKYRVGDTVFGFTWRTQAEKGHQEVVVAPEFLFGKVPGNVSLQAAVTLPNNFVSAWHTLTKDLGFELPWPKPEGYVPREREQWILIWGGGSSVGQFALQILKWYGYTNLATTASKAHHEKLQRYGAAKCFDYRDADVEAQLLSFAPTGFPFILDCIGNLNGSVLPISRALSSSSSTVKLAILLPIIIRDPGPGTTPIYSMDVSTILGTPWPANVEAVGVRTHFYLDNEFLKEKLQSEIMPSLLEWGVIEPNEVVLVEGGTMLERAERALAILREKGVSGQRVVWRVCEDT</sequence>
<dbReference type="Gene3D" id="3.40.50.720">
    <property type="entry name" value="NAD(P)-binding Rossmann-like Domain"/>
    <property type="match status" value="1"/>
</dbReference>
<dbReference type="InterPro" id="IPR020843">
    <property type="entry name" value="ER"/>
</dbReference>
<dbReference type="InterPro" id="IPR047122">
    <property type="entry name" value="Trans-enoyl_RdTase-like"/>
</dbReference>
<keyword evidence="5" id="KW-1185">Reference proteome</keyword>